<keyword evidence="8" id="KW-0811">Translocation</keyword>
<dbReference type="RefSeq" id="XP_045263840.1">
    <property type="nucleotide sequence ID" value="XM_045412056.1"/>
</dbReference>
<keyword evidence="11 13" id="KW-0675">Receptor</keyword>
<reference evidence="13" key="1">
    <citation type="journal article" date="2020" name="Phytopathology">
        <title>Genome sequence and comparative analysis of Colletotrichum gloeosporioides isolated from Liriodendron leaves.</title>
        <authorList>
            <person name="Fu F.F."/>
            <person name="Hao Z."/>
            <person name="Wang P."/>
            <person name="Lu Y."/>
            <person name="Xue L.J."/>
            <person name="Wei G."/>
            <person name="Tian Y."/>
            <person name="Baishi H."/>
            <person name="Xu H."/>
            <person name="Shi J."/>
            <person name="Cheng T."/>
            <person name="Wang G."/>
            <person name="Yi Y."/>
            <person name="Chen J."/>
        </authorList>
    </citation>
    <scope>NUCLEOTIDE SEQUENCE</scope>
    <source>
        <strain evidence="13">Lc1</strain>
    </source>
</reference>
<feature type="region of interest" description="Disordered" evidence="12">
    <location>
        <begin position="249"/>
        <end position="281"/>
    </location>
</feature>
<evidence type="ECO:0000256" key="7">
    <source>
        <dbReference type="ARBA" id="ARBA00022989"/>
    </source>
</evidence>
<evidence type="ECO:0000256" key="2">
    <source>
        <dbReference type="ARBA" id="ARBA00009874"/>
    </source>
</evidence>
<dbReference type="InterPro" id="IPR005683">
    <property type="entry name" value="Tom22"/>
</dbReference>
<organism evidence="13 14">
    <name type="scientific">Colletotrichum gloeosporioides</name>
    <name type="common">Anthracnose fungus</name>
    <name type="synonym">Glomerella cingulata</name>
    <dbReference type="NCBI Taxonomy" id="474922"/>
    <lineage>
        <taxon>Eukaryota</taxon>
        <taxon>Fungi</taxon>
        <taxon>Dikarya</taxon>
        <taxon>Ascomycota</taxon>
        <taxon>Pezizomycotina</taxon>
        <taxon>Sordariomycetes</taxon>
        <taxon>Hypocreomycetidae</taxon>
        <taxon>Glomerellales</taxon>
        <taxon>Glomerellaceae</taxon>
        <taxon>Colletotrichum</taxon>
        <taxon>Colletotrichum gloeosporioides species complex</taxon>
    </lineage>
</organism>
<evidence type="ECO:0000256" key="6">
    <source>
        <dbReference type="ARBA" id="ARBA00022927"/>
    </source>
</evidence>
<gene>
    <name evidence="13" type="ORF">GCG54_00012170</name>
</gene>
<dbReference type="CDD" id="cd22884">
    <property type="entry name" value="TOM22"/>
    <property type="match status" value="1"/>
</dbReference>
<evidence type="ECO:0000256" key="5">
    <source>
        <dbReference type="ARBA" id="ARBA00022787"/>
    </source>
</evidence>
<evidence type="ECO:0000256" key="3">
    <source>
        <dbReference type="ARBA" id="ARBA00022448"/>
    </source>
</evidence>
<dbReference type="Proteomes" id="UP000613401">
    <property type="component" value="Unassembled WGS sequence"/>
</dbReference>
<dbReference type="GeneID" id="69019293"/>
<keyword evidence="10" id="KW-0472">Membrane</keyword>
<name>A0A8H4FJY1_COLGL</name>
<dbReference type="GO" id="GO:0006886">
    <property type="term" value="P:intracellular protein transport"/>
    <property type="evidence" value="ECO:0007669"/>
    <property type="project" value="InterPro"/>
</dbReference>
<keyword evidence="7" id="KW-1133">Transmembrane helix</keyword>
<keyword evidence="4" id="KW-0812">Transmembrane</keyword>
<dbReference type="AlphaFoldDB" id="A0A8H4FJY1"/>
<dbReference type="OMA" id="FACELHR"/>
<dbReference type="PANTHER" id="PTHR12504">
    <property type="entry name" value="MITOCHONDRIAL IMPORT RECEPTOR SUBUNIT TOM22"/>
    <property type="match status" value="1"/>
</dbReference>
<reference evidence="13" key="2">
    <citation type="submission" date="2020-03" db="EMBL/GenBank/DDBJ databases">
        <authorList>
            <person name="Fu F.-F."/>
            <person name="Chen J."/>
        </authorList>
    </citation>
    <scope>NUCLEOTIDE SEQUENCE</scope>
    <source>
        <strain evidence="13">Lc1</strain>
    </source>
</reference>
<evidence type="ECO:0000313" key="14">
    <source>
        <dbReference type="Proteomes" id="UP000613401"/>
    </source>
</evidence>
<dbReference type="Pfam" id="PF04281">
    <property type="entry name" value="Tom22"/>
    <property type="match status" value="1"/>
</dbReference>
<proteinExistence type="inferred from homology"/>
<comment type="subcellular location">
    <subcellularLocation>
        <location evidence="1">Mitochondrion outer membrane</location>
        <topology evidence="1">Single-pass membrane protein</topology>
    </subcellularLocation>
</comment>
<evidence type="ECO:0000256" key="1">
    <source>
        <dbReference type="ARBA" id="ARBA00004572"/>
    </source>
</evidence>
<comment type="caution">
    <text evidence="13">The sequence shown here is derived from an EMBL/GenBank/DDBJ whole genome shotgun (WGS) entry which is preliminary data.</text>
</comment>
<evidence type="ECO:0000256" key="8">
    <source>
        <dbReference type="ARBA" id="ARBA00023010"/>
    </source>
</evidence>
<evidence type="ECO:0000256" key="10">
    <source>
        <dbReference type="ARBA" id="ARBA00023136"/>
    </source>
</evidence>
<keyword evidence="5" id="KW-1000">Mitochondrion outer membrane</keyword>
<keyword evidence="6" id="KW-0653">Protein transport</keyword>
<evidence type="ECO:0000313" key="13">
    <source>
        <dbReference type="EMBL" id="KAF3804681.1"/>
    </source>
</evidence>
<evidence type="ECO:0000256" key="11">
    <source>
        <dbReference type="ARBA" id="ARBA00023170"/>
    </source>
</evidence>
<protein>
    <submittedName>
        <fullName evidence="13">Mitochondrial import receptor subunit tom22</fullName>
    </submittedName>
</protein>
<dbReference type="PANTHER" id="PTHR12504:SF0">
    <property type="entry name" value="MITOCHONDRIAL IMPORT RECEPTOR SUBUNIT TOM22 HOMOLOG"/>
    <property type="match status" value="1"/>
</dbReference>
<evidence type="ECO:0000256" key="9">
    <source>
        <dbReference type="ARBA" id="ARBA00023128"/>
    </source>
</evidence>
<dbReference type="EMBL" id="WVTB01000049">
    <property type="protein sequence ID" value="KAF3804681.1"/>
    <property type="molecule type" value="Genomic_DNA"/>
</dbReference>
<dbReference type="GO" id="GO:0005741">
    <property type="term" value="C:mitochondrial outer membrane"/>
    <property type="evidence" value="ECO:0007669"/>
    <property type="project" value="UniProtKB-SubCell"/>
</dbReference>
<keyword evidence="3" id="KW-0813">Transport</keyword>
<comment type="similarity">
    <text evidence="2">Belongs to the Tom22 family.</text>
</comment>
<keyword evidence="9" id="KW-0496">Mitochondrion</keyword>
<feature type="compositionally biased region" description="Basic and acidic residues" evidence="12">
    <location>
        <begin position="271"/>
        <end position="281"/>
    </location>
</feature>
<accession>A0A8H4FJY1</accession>
<evidence type="ECO:0000256" key="4">
    <source>
        <dbReference type="ARBA" id="ARBA00022692"/>
    </source>
</evidence>
<evidence type="ECO:0000256" key="12">
    <source>
        <dbReference type="SAM" id="MobiDB-lite"/>
    </source>
</evidence>
<sequence>MGPTNAISGSFAEPLLGQLPAHPPNDADLLRSLDDYFLANEFDCDTQRLLSILGWKKALRQGHQQQANLVRLQKLGLLASYPVGFDFRLHTPPGHIRDRILEIFAADSSAPNLSSQKHTATAKMVQLTEVEDEHFQGAQAGPIEDDADFTDTDSEISADSDFDPTDESLAERLYALKDMIPPTTRGWVQSKVNFGVSAVQNTWYYGSRTVWVVCATALMIGVPLATCWAEDQQIEGMEREFRMREAGGELLTAGGDGKDGEQSTADMLGAHLDRAEAKPAL</sequence>
<keyword evidence="14" id="KW-1185">Reference proteome</keyword>